<dbReference type="RefSeq" id="WP_048355078.1">
    <property type="nucleotide sequence ID" value="NZ_CP023481.1"/>
</dbReference>
<dbReference type="PATRIC" id="fig|1664069.3.peg.1299"/>
<evidence type="ECO:0000313" key="1">
    <source>
        <dbReference type="EMBL" id="KRT93330.1"/>
    </source>
</evidence>
<sequence length="62" mass="7015">MQHEKSMEFLQIAMKYIPEAKEEMEKAGIELSPEMLQPFMTLFTKVMAEAYELGKADAGSGE</sequence>
<dbReference type="InterPro" id="IPR024558">
    <property type="entry name" value="ComZ"/>
</dbReference>
<gene>
    <name evidence="1" type="ORF">AB447_220050</name>
    <name evidence="2" type="ORF">P8828_22790</name>
</gene>
<evidence type="ECO:0000313" key="2">
    <source>
        <dbReference type="EMBL" id="MEC0487576.1"/>
    </source>
</evidence>
<dbReference type="OrthoDB" id="2887077at2"/>
<dbReference type="Proteomes" id="UP000036168">
    <property type="component" value="Unassembled WGS sequence"/>
</dbReference>
<proteinExistence type="predicted"/>
<comment type="caution">
    <text evidence="1">The sequence shown here is derived from an EMBL/GenBank/DDBJ whole genome shotgun (WGS) entry which is preliminary data.</text>
</comment>
<name>A0A0J6ENC5_9BACI</name>
<evidence type="ECO:0000313" key="3">
    <source>
        <dbReference type="Proteomes" id="UP000036168"/>
    </source>
</evidence>
<accession>A0A0J6ENC5</accession>
<organism evidence="1 3">
    <name type="scientific">Bacillus glycinifermentans</name>
    <dbReference type="NCBI Taxonomy" id="1664069"/>
    <lineage>
        <taxon>Bacteria</taxon>
        <taxon>Bacillati</taxon>
        <taxon>Bacillota</taxon>
        <taxon>Bacilli</taxon>
        <taxon>Bacillales</taxon>
        <taxon>Bacillaceae</taxon>
        <taxon>Bacillus</taxon>
    </lineage>
</organism>
<protein>
    <submittedName>
        <fullName evidence="2">ComZ family protein</fullName>
    </submittedName>
    <submittedName>
        <fullName evidence="1">Competence protein ComG</fullName>
    </submittedName>
</protein>
<reference evidence="2 4" key="3">
    <citation type="submission" date="2023-03" db="EMBL/GenBank/DDBJ databases">
        <title>Agriculturally important microbes genome sequencing.</title>
        <authorList>
            <person name="Dunlap C."/>
        </authorList>
    </citation>
    <scope>NUCLEOTIDE SEQUENCE [LARGE SCALE GENOMIC DNA]</scope>
    <source>
        <strain evidence="2 4">CBP-3203</strain>
    </source>
</reference>
<dbReference type="STRING" id="1664069.BGLY_1246"/>
<reference evidence="1 3" key="1">
    <citation type="journal article" date="2015" name="Int. J. Syst. Evol. Microbiol.">
        <title>Bacillus glycinifermentans sp. nov., isolated from fermented soybean paste.</title>
        <authorList>
            <person name="Kim S.J."/>
            <person name="Dunlap C.A."/>
            <person name="Kwon S.W."/>
            <person name="Rooney A.P."/>
        </authorList>
    </citation>
    <scope>NUCLEOTIDE SEQUENCE [LARGE SCALE GENOMIC DNA]</scope>
    <source>
        <strain evidence="1 3">GO-13</strain>
    </source>
</reference>
<accession>A0A0J6H8I0</accession>
<dbReference type="EMBL" id="JARRTL010000034">
    <property type="protein sequence ID" value="MEC0487576.1"/>
    <property type="molecule type" value="Genomic_DNA"/>
</dbReference>
<dbReference type="EMBL" id="LECW02000022">
    <property type="protein sequence ID" value="KRT93330.1"/>
    <property type="molecule type" value="Genomic_DNA"/>
</dbReference>
<dbReference type="AlphaFoldDB" id="A0A0J6ENC5"/>
<dbReference type="Proteomes" id="UP001341297">
    <property type="component" value="Unassembled WGS sequence"/>
</dbReference>
<evidence type="ECO:0000313" key="4">
    <source>
        <dbReference type="Proteomes" id="UP001341297"/>
    </source>
</evidence>
<dbReference type="Pfam" id="PF10815">
    <property type="entry name" value="ComZ"/>
    <property type="match status" value="1"/>
</dbReference>
<reference evidence="1" key="2">
    <citation type="submission" date="2015-10" db="EMBL/GenBank/DDBJ databases">
        <authorList>
            <person name="Gilbert D.G."/>
        </authorList>
    </citation>
    <scope>NUCLEOTIDE SEQUENCE</scope>
    <source>
        <strain evidence="1">GO-13</strain>
    </source>
</reference>
<keyword evidence="4" id="KW-1185">Reference proteome</keyword>